<accession>A0ABN9R236</accession>
<sequence>AEQAVREERGGARSRRSPRPRPRSRRPSLRWTPRRSGGTSRPGGSEKTLDARGGWPRRSPRGQGEVEGLGDTWEAGQLEIVRARQALEQQRLEAFKMKADARAALQREKAALADIRQARAAAASRPRGHQGDPEEGPQEPEGALVRLRQEDQRKKSVALQEP</sequence>
<protein>
    <submittedName>
        <fullName evidence="2">Uncharacterized protein</fullName>
    </submittedName>
</protein>
<feature type="compositionally biased region" description="Low complexity" evidence="1">
    <location>
        <begin position="116"/>
        <end position="125"/>
    </location>
</feature>
<gene>
    <name evidence="2" type="ORF">PCOR1329_LOCUS16098</name>
</gene>
<keyword evidence="3" id="KW-1185">Reference proteome</keyword>
<feature type="compositionally biased region" description="Basic and acidic residues" evidence="1">
    <location>
        <begin position="1"/>
        <end position="11"/>
    </location>
</feature>
<dbReference type="Proteomes" id="UP001189429">
    <property type="component" value="Unassembled WGS sequence"/>
</dbReference>
<evidence type="ECO:0000313" key="2">
    <source>
        <dbReference type="EMBL" id="CAK0811520.1"/>
    </source>
</evidence>
<dbReference type="EMBL" id="CAUYUJ010004910">
    <property type="protein sequence ID" value="CAK0811520.1"/>
    <property type="molecule type" value="Genomic_DNA"/>
</dbReference>
<feature type="compositionally biased region" description="Low complexity" evidence="1">
    <location>
        <begin position="29"/>
        <end position="45"/>
    </location>
</feature>
<feature type="non-terminal residue" evidence="2">
    <location>
        <position position="1"/>
    </location>
</feature>
<comment type="caution">
    <text evidence="2">The sequence shown here is derived from an EMBL/GenBank/DDBJ whole genome shotgun (WGS) entry which is preliminary data.</text>
</comment>
<reference evidence="2" key="1">
    <citation type="submission" date="2023-10" db="EMBL/GenBank/DDBJ databases">
        <authorList>
            <person name="Chen Y."/>
            <person name="Shah S."/>
            <person name="Dougan E. K."/>
            <person name="Thang M."/>
            <person name="Chan C."/>
        </authorList>
    </citation>
    <scope>NUCLEOTIDE SEQUENCE [LARGE SCALE GENOMIC DNA]</scope>
</reference>
<evidence type="ECO:0000313" key="3">
    <source>
        <dbReference type="Proteomes" id="UP001189429"/>
    </source>
</evidence>
<organism evidence="2 3">
    <name type="scientific">Prorocentrum cordatum</name>
    <dbReference type="NCBI Taxonomy" id="2364126"/>
    <lineage>
        <taxon>Eukaryota</taxon>
        <taxon>Sar</taxon>
        <taxon>Alveolata</taxon>
        <taxon>Dinophyceae</taxon>
        <taxon>Prorocentrales</taxon>
        <taxon>Prorocentraceae</taxon>
        <taxon>Prorocentrum</taxon>
    </lineage>
</organism>
<feature type="region of interest" description="Disordered" evidence="1">
    <location>
        <begin position="116"/>
        <end position="162"/>
    </location>
</feature>
<feature type="region of interest" description="Disordered" evidence="1">
    <location>
        <begin position="1"/>
        <end position="71"/>
    </location>
</feature>
<evidence type="ECO:0000256" key="1">
    <source>
        <dbReference type="SAM" id="MobiDB-lite"/>
    </source>
</evidence>
<name>A0ABN9R236_9DINO</name>
<feature type="compositionally biased region" description="Basic residues" evidence="1">
    <location>
        <begin position="12"/>
        <end position="28"/>
    </location>
</feature>
<proteinExistence type="predicted"/>